<evidence type="ECO:0000313" key="4">
    <source>
        <dbReference type="Proteomes" id="UP000023152"/>
    </source>
</evidence>
<reference evidence="3 4" key="1">
    <citation type="journal article" date="2013" name="Curr. Biol.">
        <title>The Genome of the Foraminiferan Reticulomyxa filosa.</title>
        <authorList>
            <person name="Glockner G."/>
            <person name="Hulsmann N."/>
            <person name="Schleicher M."/>
            <person name="Noegel A.A."/>
            <person name="Eichinger L."/>
            <person name="Gallinger C."/>
            <person name="Pawlowski J."/>
            <person name="Sierra R."/>
            <person name="Euteneuer U."/>
            <person name="Pillet L."/>
            <person name="Moustafa A."/>
            <person name="Platzer M."/>
            <person name="Groth M."/>
            <person name="Szafranski K."/>
            <person name="Schliwa M."/>
        </authorList>
    </citation>
    <scope>NUCLEOTIDE SEQUENCE [LARGE SCALE GENOMIC DNA]</scope>
</reference>
<feature type="region of interest" description="Disordered" evidence="1">
    <location>
        <begin position="1"/>
        <end position="117"/>
    </location>
</feature>
<name>X6MYL8_RETFI</name>
<protein>
    <submittedName>
        <fullName evidence="3">Snrnp protein</fullName>
    </submittedName>
</protein>
<keyword evidence="2" id="KW-1133">Transmembrane helix</keyword>
<keyword evidence="2" id="KW-0812">Transmembrane</keyword>
<keyword evidence="2" id="KW-0472">Membrane</keyword>
<dbReference type="Proteomes" id="UP000023152">
    <property type="component" value="Unassembled WGS sequence"/>
</dbReference>
<dbReference type="AlphaFoldDB" id="X6MYL8"/>
<feature type="transmembrane region" description="Helical" evidence="2">
    <location>
        <begin position="176"/>
        <end position="195"/>
    </location>
</feature>
<evidence type="ECO:0000313" key="3">
    <source>
        <dbReference type="EMBL" id="ETO18582.1"/>
    </source>
</evidence>
<organism evidence="3 4">
    <name type="scientific">Reticulomyxa filosa</name>
    <dbReference type="NCBI Taxonomy" id="46433"/>
    <lineage>
        <taxon>Eukaryota</taxon>
        <taxon>Sar</taxon>
        <taxon>Rhizaria</taxon>
        <taxon>Retaria</taxon>
        <taxon>Foraminifera</taxon>
        <taxon>Monothalamids</taxon>
        <taxon>Reticulomyxidae</taxon>
        <taxon>Reticulomyxa</taxon>
    </lineage>
</organism>
<feature type="compositionally biased region" description="Basic and acidic residues" evidence="1">
    <location>
        <begin position="32"/>
        <end position="41"/>
    </location>
</feature>
<proteinExistence type="predicted"/>
<accession>X6MYL8</accession>
<feature type="compositionally biased region" description="Low complexity" evidence="1">
    <location>
        <begin position="78"/>
        <end position="91"/>
    </location>
</feature>
<keyword evidence="4" id="KW-1185">Reference proteome</keyword>
<feature type="region of interest" description="Disordered" evidence="1">
    <location>
        <begin position="135"/>
        <end position="164"/>
    </location>
</feature>
<dbReference type="EMBL" id="ASPP01014715">
    <property type="protein sequence ID" value="ETO18582.1"/>
    <property type="molecule type" value="Genomic_DNA"/>
</dbReference>
<evidence type="ECO:0000256" key="2">
    <source>
        <dbReference type="SAM" id="Phobius"/>
    </source>
</evidence>
<sequence length="197" mass="22990">MTMSTSKSDSSMASFNSGECVDTTKVTLKNVCTREDRDKNVVTDYNYEGEEEEEEATRPRANANANQIENDNNDDNNNDVNNNDVNNNDVNNKSKKPKEKILPSLSERMTQRERERSQLWKELTKQWCVVASQESLSHERNGATEDQRTNRDNINENKQDKAKEKEKIKIKIRIKIRKIIIIMIMIMIMIMIKMMRN</sequence>
<gene>
    <name evidence="3" type="ORF">RFI_18681</name>
</gene>
<feature type="compositionally biased region" description="Low complexity" evidence="1">
    <location>
        <begin position="1"/>
        <end position="14"/>
    </location>
</feature>
<feature type="compositionally biased region" description="Basic and acidic residues" evidence="1">
    <location>
        <begin position="136"/>
        <end position="164"/>
    </location>
</feature>
<comment type="caution">
    <text evidence="3">The sequence shown here is derived from an EMBL/GenBank/DDBJ whole genome shotgun (WGS) entry which is preliminary data.</text>
</comment>
<evidence type="ECO:0000256" key="1">
    <source>
        <dbReference type="SAM" id="MobiDB-lite"/>
    </source>
</evidence>